<name>A0A5C4SWT6_9BACL</name>
<evidence type="ECO:0000313" key="3">
    <source>
        <dbReference type="EMBL" id="TNJ59888.1"/>
    </source>
</evidence>
<feature type="chain" id="PRO_5022800549" evidence="1">
    <location>
        <begin position="20"/>
        <end position="435"/>
    </location>
</feature>
<gene>
    <name evidence="3" type="ORF">FE784_36785</name>
</gene>
<organism evidence="3 4">
    <name type="scientific">Paenibacillus hemerocallicola</name>
    <dbReference type="NCBI Taxonomy" id="1172614"/>
    <lineage>
        <taxon>Bacteria</taxon>
        <taxon>Bacillati</taxon>
        <taxon>Bacillota</taxon>
        <taxon>Bacilli</taxon>
        <taxon>Bacillales</taxon>
        <taxon>Paenibacillaceae</taxon>
        <taxon>Paenibacillus</taxon>
    </lineage>
</organism>
<accession>A0A5C4SWT6</accession>
<dbReference type="InterPro" id="IPR036278">
    <property type="entry name" value="Sialidase_sf"/>
</dbReference>
<dbReference type="InterPro" id="IPR011040">
    <property type="entry name" value="Sialidase"/>
</dbReference>
<sequence>MSVLLFLSLLLVPLQPVKADIESGQHDVTVAPGGARNTYFPDVEKLQNGDLLVLYYDSPAHTSQSGRIAMVRSTDDGQTWSTPITVADSVYDDRDPSIMQMGDGTLLVNFFSTDWSQSPSKILGTYLIRSTDGGLTWSSPVLVETKLDYSATTSKILELDNGELLIPRYGKMPGHWQSKIMIGRSSDGGLSWPQANEVEIPNPYGTNWVEPALADLGGGHLMVMIRSAKYAHEAHSYDNGLTWTTPVPTDMEAHASNLLVLDQGGPGQRILHTWGDYSSQYAFGRPVVGQIILADGTPVSERVKMYAGHCGDESYPSSVRLDDGRIFTVYYDACAKQIRGTYSTVDDFLDYEPETGIWDSETGKLDLWKLYTDGSLQISTDMNYTHNYFHPHVLKLSLSDWTNDVECVVLSLLCPQCMKNSYKFSTQGNEGLFLL</sequence>
<evidence type="ECO:0000256" key="1">
    <source>
        <dbReference type="SAM" id="SignalP"/>
    </source>
</evidence>
<protein>
    <submittedName>
        <fullName evidence="3">Exo-alpha-sialidase</fullName>
    </submittedName>
</protein>
<dbReference type="SUPFAM" id="SSF50939">
    <property type="entry name" value="Sialidases"/>
    <property type="match status" value="1"/>
</dbReference>
<dbReference type="OrthoDB" id="2524392at2"/>
<evidence type="ECO:0000313" key="4">
    <source>
        <dbReference type="Proteomes" id="UP000307943"/>
    </source>
</evidence>
<evidence type="ECO:0000259" key="2">
    <source>
        <dbReference type="Pfam" id="PF13088"/>
    </source>
</evidence>
<comment type="caution">
    <text evidence="3">The sequence shown here is derived from an EMBL/GenBank/DDBJ whole genome shotgun (WGS) entry which is preliminary data.</text>
</comment>
<dbReference type="EMBL" id="VDCQ01000089">
    <property type="protein sequence ID" value="TNJ59888.1"/>
    <property type="molecule type" value="Genomic_DNA"/>
</dbReference>
<dbReference type="Pfam" id="PF13088">
    <property type="entry name" value="BNR_2"/>
    <property type="match status" value="1"/>
</dbReference>
<dbReference type="PANTHER" id="PTHR43752">
    <property type="entry name" value="BNR/ASP-BOX REPEAT FAMILY PROTEIN"/>
    <property type="match status" value="1"/>
</dbReference>
<dbReference type="Gene3D" id="2.120.10.10">
    <property type="match status" value="1"/>
</dbReference>
<proteinExistence type="predicted"/>
<feature type="signal peptide" evidence="1">
    <location>
        <begin position="1"/>
        <end position="19"/>
    </location>
</feature>
<dbReference type="AlphaFoldDB" id="A0A5C4SWT6"/>
<dbReference type="PANTHER" id="PTHR43752:SF2">
    <property type="entry name" value="BNR_ASP-BOX REPEAT FAMILY PROTEIN"/>
    <property type="match status" value="1"/>
</dbReference>
<feature type="domain" description="Sialidase" evidence="2">
    <location>
        <begin position="64"/>
        <end position="326"/>
    </location>
</feature>
<keyword evidence="4" id="KW-1185">Reference proteome</keyword>
<reference evidence="3 4" key="1">
    <citation type="submission" date="2019-05" db="EMBL/GenBank/DDBJ databases">
        <title>We sequenced the genome of Paenibacillus hemerocallicola KCTC 33185 for further insight into its adaptation and study the phylogeny of Paenibacillus.</title>
        <authorList>
            <person name="Narsing Rao M.P."/>
        </authorList>
    </citation>
    <scope>NUCLEOTIDE SEQUENCE [LARGE SCALE GENOMIC DNA]</scope>
    <source>
        <strain evidence="3 4">KCTC 33185</strain>
    </source>
</reference>
<dbReference type="CDD" id="cd15482">
    <property type="entry name" value="Sialidase_non-viral"/>
    <property type="match status" value="1"/>
</dbReference>
<keyword evidence="1" id="KW-0732">Signal</keyword>
<dbReference type="Proteomes" id="UP000307943">
    <property type="component" value="Unassembled WGS sequence"/>
</dbReference>